<feature type="domain" description="Peptidase S8/S53" evidence="9">
    <location>
        <begin position="156"/>
        <end position="381"/>
    </location>
</feature>
<dbReference type="FunFam" id="3.40.50.200:FF:000014">
    <property type="entry name" value="Proteinase K"/>
    <property type="match status" value="1"/>
</dbReference>
<feature type="active site" description="Charge relay system" evidence="5">
    <location>
        <position position="162"/>
    </location>
</feature>
<dbReference type="RefSeq" id="WP_132879571.1">
    <property type="nucleotide sequence ID" value="NZ_SLXQ01000013.1"/>
</dbReference>
<dbReference type="EMBL" id="SLXQ01000013">
    <property type="protein sequence ID" value="TCP46852.1"/>
    <property type="molecule type" value="Genomic_DNA"/>
</dbReference>
<dbReference type="PROSITE" id="PS00138">
    <property type="entry name" value="SUBTILASE_SER"/>
    <property type="match status" value="1"/>
</dbReference>
<dbReference type="InterPro" id="IPR000209">
    <property type="entry name" value="Peptidase_S8/S53_dom"/>
</dbReference>
<feature type="chain" id="PRO_5020459862" evidence="8">
    <location>
        <begin position="35"/>
        <end position="400"/>
    </location>
</feature>
<dbReference type="PRINTS" id="PR00723">
    <property type="entry name" value="SUBTILISIN"/>
</dbReference>
<dbReference type="PROSITE" id="PS00136">
    <property type="entry name" value="SUBTILASE_ASP"/>
    <property type="match status" value="1"/>
</dbReference>
<name>A0A4R2QCU5_9PSEU</name>
<dbReference type="InterPro" id="IPR023827">
    <property type="entry name" value="Peptidase_S8_Asp-AS"/>
</dbReference>
<feature type="domain" description="Inhibitor I9" evidence="10">
    <location>
        <begin position="75"/>
        <end position="120"/>
    </location>
</feature>
<proteinExistence type="inferred from homology"/>
<dbReference type="PROSITE" id="PS00137">
    <property type="entry name" value="SUBTILASE_HIS"/>
    <property type="match status" value="1"/>
</dbReference>
<reference evidence="11 12" key="1">
    <citation type="submission" date="2019-03" db="EMBL/GenBank/DDBJ databases">
        <title>Genomic Encyclopedia of Type Strains, Phase IV (KMG-IV): sequencing the most valuable type-strain genomes for metagenomic binning, comparative biology and taxonomic classification.</title>
        <authorList>
            <person name="Goeker M."/>
        </authorList>
    </citation>
    <scope>NUCLEOTIDE SEQUENCE [LARGE SCALE GENOMIC DNA]</scope>
    <source>
        <strain evidence="11 12">DSM 45765</strain>
    </source>
</reference>
<feature type="signal peptide" evidence="8">
    <location>
        <begin position="1"/>
        <end position="34"/>
    </location>
</feature>
<evidence type="ECO:0000256" key="3">
    <source>
        <dbReference type="ARBA" id="ARBA00022801"/>
    </source>
</evidence>
<dbReference type="GO" id="GO:0006508">
    <property type="term" value="P:proteolysis"/>
    <property type="evidence" value="ECO:0007669"/>
    <property type="project" value="UniProtKB-KW"/>
</dbReference>
<dbReference type="CDD" id="cd04077">
    <property type="entry name" value="Peptidases_S8_PCSK9_ProteinaseK_like"/>
    <property type="match status" value="1"/>
</dbReference>
<evidence type="ECO:0000259" key="9">
    <source>
        <dbReference type="Pfam" id="PF00082"/>
    </source>
</evidence>
<evidence type="ECO:0000313" key="12">
    <source>
        <dbReference type="Proteomes" id="UP000294911"/>
    </source>
</evidence>
<dbReference type="InterPro" id="IPR015500">
    <property type="entry name" value="Peptidase_S8_subtilisin-rel"/>
</dbReference>
<evidence type="ECO:0000256" key="2">
    <source>
        <dbReference type="ARBA" id="ARBA00022670"/>
    </source>
</evidence>
<feature type="active site" description="Charge relay system" evidence="5">
    <location>
        <position position="345"/>
    </location>
</feature>
<dbReference type="Proteomes" id="UP000294911">
    <property type="component" value="Unassembled WGS sequence"/>
</dbReference>
<evidence type="ECO:0000313" key="11">
    <source>
        <dbReference type="EMBL" id="TCP46852.1"/>
    </source>
</evidence>
<dbReference type="InterPro" id="IPR036852">
    <property type="entry name" value="Peptidase_S8/S53_dom_sf"/>
</dbReference>
<dbReference type="InterPro" id="IPR022398">
    <property type="entry name" value="Peptidase_S8_His-AS"/>
</dbReference>
<dbReference type="Pfam" id="PF00082">
    <property type="entry name" value="Peptidase_S8"/>
    <property type="match status" value="1"/>
</dbReference>
<accession>A0A4R2QCU5</accession>
<evidence type="ECO:0000256" key="5">
    <source>
        <dbReference type="PROSITE-ProRule" id="PRU01240"/>
    </source>
</evidence>
<evidence type="ECO:0000256" key="1">
    <source>
        <dbReference type="ARBA" id="ARBA00011073"/>
    </source>
</evidence>
<feature type="active site" description="Charge relay system" evidence="5">
    <location>
        <position position="195"/>
    </location>
</feature>
<dbReference type="InterPro" id="IPR050131">
    <property type="entry name" value="Peptidase_S8_subtilisin-like"/>
</dbReference>
<dbReference type="InterPro" id="IPR034193">
    <property type="entry name" value="PCSK9_ProteinaseK-like"/>
</dbReference>
<keyword evidence="4 5" id="KW-0720">Serine protease</keyword>
<comment type="caution">
    <text evidence="11">The sequence shown here is derived from an EMBL/GenBank/DDBJ whole genome shotgun (WGS) entry which is preliminary data.</text>
</comment>
<dbReference type="Gene3D" id="3.40.50.200">
    <property type="entry name" value="Peptidase S8/S53 domain"/>
    <property type="match status" value="1"/>
</dbReference>
<dbReference type="Pfam" id="PF05922">
    <property type="entry name" value="Inhibitor_I9"/>
    <property type="match status" value="1"/>
</dbReference>
<dbReference type="AlphaFoldDB" id="A0A4R2QCU5"/>
<dbReference type="PANTHER" id="PTHR43806">
    <property type="entry name" value="PEPTIDASE S8"/>
    <property type="match status" value="1"/>
</dbReference>
<dbReference type="InterPro" id="IPR010259">
    <property type="entry name" value="S8pro/Inhibitor_I9"/>
</dbReference>
<dbReference type="Gene3D" id="3.30.70.80">
    <property type="entry name" value="Peptidase S8 propeptide/proteinase inhibitor I9"/>
    <property type="match status" value="1"/>
</dbReference>
<dbReference type="GO" id="GO:0004252">
    <property type="term" value="F:serine-type endopeptidase activity"/>
    <property type="evidence" value="ECO:0007669"/>
    <property type="project" value="UniProtKB-UniRule"/>
</dbReference>
<keyword evidence="3 5" id="KW-0378">Hydrolase</keyword>
<keyword evidence="12" id="KW-1185">Reference proteome</keyword>
<keyword evidence="8" id="KW-0732">Signal</keyword>
<dbReference type="SUPFAM" id="SSF52743">
    <property type="entry name" value="Subtilisin-like"/>
    <property type="match status" value="1"/>
</dbReference>
<keyword evidence="2 5" id="KW-0645">Protease</keyword>
<evidence type="ECO:0000256" key="4">
    <source>
        <dbReference type="ARBA" id="ARBA00022825"/>
    </source>
</evidence>
<evidence type="ECO:0000256" key="8">
    <source>
        <dbReference type="SAM" id="SignalP"/>
    </source>
</evidence>
<sequence length="400" mass="40490">MLTSRRNRSRLFAGIGAISAMATATAVLATPAQATGEIEMANSETAVADSYLVVLKDGATGAGTRIGALADGLAERYDANVSKVFGSALNGFSIQASEAEAKRLAADGAVQSVSQNQRFHVADEQANPPSWGLDRVDQADLPLDQSYTYNTKADNVTAYVLDTGVDASHETFEGRASGGFDAIDNDDDPADEHGHGTHVAGTVGGAEYGIAKGVQIVPVRVLDAQGSGTTEQIVAGIDWMTQNAQGPSVANMSLGGPVDEALDEAVRGAVAGGVTFALAAGNESQDAANVSPARVEEAVTVAASTQDDGQASFSNFGSVVDLYAPGEDIVSASLGGGEESNSGTSMASPHVAGAAALYLADNPDADPAQVSEALTSSAAADKITNASPDTANLLLQTIGQ</sequence>
<comment type="similarity">
    <text evidence="1 5 6">Belongs to the peptidase S8 family.</text>
</comment>
<dbReference type="PANTHER" id="PTHR43806:SF11">
    <property type="entry name" value="CEREVISIN-RELATED"/>
    <property type="match status" value="1"/>
</dbReference>
<feature type="region of interest" description="Disordered" evidence="7">
    <location>
        <begin position="176"/>
        <end position="198"/>
    </location>
</feature>
<protein>
    <submittedName>
        <fullName evidence="11">Subtilase family protein</fullName>
    </submittedName>
</protein>
<dbReference type="SUPFAM" id="SSF54897">
    <property type="entry name" value="Protease propeptides/inhibitors"/>
    <property type="match status" value="1"/>
</dbReference>
<dbReference type="GO" id="GO:0005615">
    <property type="term" value="C:extracellular space"/>
    <property type="evidence" value="ECO:0007669"/>
    <property type="project" value="TreeGrafter"/>
</dbReference>
<evidence type="ECO:0000256" key="7">
    <source>
        <dbReference type="SAM" id="MobiDB-lite"/>
    </source>
</evidence>
<gene>
    <name evidence="11" type="ORF">EV191_113131</name>
</gene>
<organism evidence="11 12">
    <name type="scientific">Tamaricihabitans halophyticus</name>
    <dbReference type="NCBI Taxonomy" id="1262583"/>
    <lineage>
        <taxon>Bacteria</taxon>
        <taxon>Bacillati</taxon>
        <taxon>Actinomycetota</taxon>
        <taxon>Actinomycetes</taxon>
        <taxon>Pseudonocardiales</taxon>
        <taxon>Pseudonocardiaceae</taxon>
        <taxon>Tamaricihabitans</taxon>
    </lineage>
</organism>
<dbReference type="PROSITE" id="PS51892">
    <property type="entry name" value="SUBTILASE"/>
    <property type="match status" value="1"/>
</dbReference>
<dbReference type="OrthoDB" id="9766923at2"/>
<evidence type="ECO:0000256" key="6">
    <source>
        <dbReference type="RuleBase" id="RU003355"/>
    </source>
</evidence>
<dbReference type="InterPro" id="IPR023828">
    <property type="entry name" value="Peptidase_S8_Ser-AS"/>
</dbReference>
<evidence type="ECO:0000259" key="10">
    <source>
        <dbReference type="Pfam" id="PF05922"/>
    </source>
</evidence>
<dbReference type="InterPro" id="IPR037045">
    <property type="entry name" value="S8pro/Inhibitor_I9_sf"/>
</dbReference>